<evidence type="ECO:0000256" key="1">
    <source>
        <dbReference type="SAM" id="MobiDB-lite"/>
    </source>
</evidence>
<reference evidence="2" key="1">
    <citation type="submission" date="2013-07" db="EMBL/GenBank/DDBJ databases">
        <authorList>
            <consortium name="The Broad Institute Genome Sequencing Platform"/>
            <person name="Cuomo C."/>
            <person name="Litvintseva A."/>
            <person name="Chen Y."/>
            <person name="Heitman J."/>
            <person name="Sun S."/>
            <person name="Springer D."/>
            <person name="Dromer F."/>
            <person name="Young S.K."/>
            <person name="Zeng Q."/>
            <person name="Gargeya S."/>
            <person name="Fitzgerald M."/>
            <person name="Abouelleil A."/>
            <person name="Alvarado L."/>
            <person name="Berlin A.M."/>
            <person name="Chapman S.B."/>
            <person name="Dewar J."/>
            <person name="Goldberg J."/>
            <person name="Griggs A."/>
            <person name="Gujja S."/>
            <person name="Hansen M."/>
            <person name="Howarth C."/>
            <person name="Imamovic A."/>
            <person name="Larimer J."/>
            <person name="McCowan C."/>
            <person name="Murphy C."/>
            <person name="Pearson M."/>
            <person name="Priest M."/>
            <person name="Roberts A."/>
            <person name="Saif S."/>
            <person name="Shea T."/>
            <person name="Sykes S."/>
            <person name="Wortman J."/>
            <person name="Nusbaum C."/>
            <person name="Birren B."/>
        </authorList>
    </citation>
    <scope>NUCLEOTIDE SEQUENCE</scope>
    <source>
        <strain evidence="2">CBS 10117</strain>
    </source>
</reference>
<keyword evidence="3" id="KW-1185">Reference proteome</keyword>
<sequence>MRPHPAAYSSDTSTRTMASDAASFTPWKSEEDWQTQLATIEREFDEIKSRFDPSELPDDLAKMSAEQARFFTQYRHWELAKYNFDISRKYEQAGVSQEDCQWHLNRAFAHPDLLDKGWDPTALAHVFGSRNTEDVEGLSRMTIIKRMMDSEGTAYFLEQDVFDELDGSQDAQARHKMITGKLLSSTGRTA</sequence>
<reference evidence="2" key="2">
    <citation type="submission" date="2024-02" db="EMBL/GenBank/DDBJ databases">
        <title>Comparative genomics of Cryptococcus and Kwoniella reveals pathogenesis evolution and contrasting modes of karyotype evolution via chromosome fusion or intercentromeric recombination.</title>
        <authorList>
            <person name="Coelho M.A."/>
            <person name="David-Palma M."/>
            <person name="Shea T."/>
            <person name="Bowers K."/>
            <person name="McGinley-Smith S."/>
            <person name="Mohammad A.W."/>
            <person name="Gnirke A."/>
            <person name="Yurkov A.M."/>
            <person name="Nowrousian M."/>
            <person name="Sun S."/>
            <person name="Cuomo C.A."/>
            <person name="Heitman J."/>
        </authorList>
    </citation>
    <scope>NUCLEOTIDE SEQUENCE</scope>
    <source>
        <strain evidence="2">CBS 10117</strain>
    </source>
</reference>
<organism evidence="2 3">
    <name type="scientific">Kwoniella dejecticola CBS 10117</name>
    <dbReference type="NCBI Taxonomy" id="1296121"/>
    <lineage>
        <taxon>Eukaryota</taxon>
        <taxon>Fungi</taxon>
        <taxon>Dikarya</taxon>
        <taxon>Basidiomycota</taxon>
        <taxon>Agaricomycotina</taxon>
        <taxon>Tremellomycetes</taxon>
        <taxon>Tremellales</taxon>
        <taxon>Cryptococcaceae</taxon>
        <taxon>Kwoniella</taxon>
    </lineage>
</organism>
<proteinExistence type="predicted"/>
<evidence type="ECO:0000313" key="2">
    <source>
        <dbReference type="EMBL" id="WWC65428.1"/>
    </source>
</evidence>
<name>A0AAJ8KWZ9_9TREE</name>
<dbReference type="RefSeq" id="XP_065825818.1">
    <property type="nucleotide sequence ID" value="XM_065969746.1"/>
</dbReference>
<feature type="region of interest" description="Disordered" evidence="1">
    <location>
        <begin position="1"/>
        <end position="30"/>
    </location>
</feature>
<dbReference type="AlphaFoldDB" id="A0AAJ8KWZ9"/>
<dbReference type="KEGG" id="kdj:28971736"/>
<dbReference type="Proteomes" id="UP000078595">
    <property type="component" value="Chromosome 10"/>
</dbReference>
<dbReference type="GeneID" id="28971736"/>
<evidence type="ECO:0000313" key="3">
    <source>
        <dbReference type="Proteomes" id="UP000078595"/>
    </source>
</evidence>
<accession>A0AAJ8KWZ9</accession>
<protein>
    <submittedName>
        <fullName evidence="2">Uncharacterized protein</fullName>
    </submittedName>
</protein>
<gene>
    <name evidence="2" type="ORF">I303_108046</name>
</gene>
<dbReference type="EMBL" id="CP144539">
    <property type="protein sequence ID" value="WWC65428.1"/>
    <property type="molecule type" value="Genomic_DNA"/>
</dbReference>